<dbReference type="PATRIC" id="fig|1195246.3.peg.2317"/>
<keyword evidence="1" id="KW-0472">Membrane</keyword>
<reference evidence="2 3" key="1">
    <citation type="journal article" date="2012" name="J. Bacteriol.">
        <title>Genome Sequence of Pectin-Degrading Alishewanella agri, Isolated from Landfill Soil.</title>
        <authorList>
            <person name="Kim J."/>
            <person name="Jung J."/>
            <person name="Sung J.S."/>
            <person name="Chun J."/>
            <person name="Park W."/>
        </authorList>
    </citation>
    <scope>NUCLEOTIDE SEQUENCE [LARGE SCALE GENOMIC DNA]</scope>
    <source>
        <strain evidence="2 3">BL06</strain>
    </source>
</reference>
<keyword evidence="3" id="KW-1185">Reference proteome</keyword>
<keyword evidence="1" id="KW-0812">Transmembrane</keyword>
<organism evidence="2 3">
    <name type="scientific">Alishewanella agri BL06</name>
    <dbReference type="NCBI Taxonomy" id="1195246"/>
    <lineage>
        <taxon>Bacteria</taxon>
        <taxon>Pseudomonadati</taxon>
        <taxon>Pseudomonadota</taxon>
        <taxon>Gammaproteobacteria</taxon>
        <taxon>Alteromonadales</taxon>
        <taxon>Alteromonadaceae</taxon>
        <taxon>Alishewanella</taxon>
    </lineage>
</organism>
<accession>I9P0Q3</accession>
<dbReference type="eggNOG" id="COG3346">
    <property type="taxonomic scope" value="Bacteria"/>
</dbReference>
<name>I9P0Q3_9ALTE</name>
<comment type="caution">
    <text evidence="2">The sequence shown here is derived from an EMBL/GenBank/DDBJ whole genome shotgun (WGS) entry which is preliminary data.</text>
</comment>
<keyword evidence="1" id="KW-1003">Cell membrane</keyword>
<comment type="subcellular location">
    <subcellularLocation>
        <location evidence="1">Cell membrane</location>
        <topology evidence="1">Multi-pass membrane protein</topology>
    </subcellularLocation>
</comment>
<dbReference type="GO" id="GO:0005886">
    <property type="term" value="C:plasma membrane"/>
    <property type="evidence" value="ECO:0007669"/>
    <property type="project" value="UniProtKB-SubCell"/>
</dbReference>
<evidence type="ECO:0000256" key="1">
    <source>
        <dbReference type="RuleBase" id="RU363076"/>
    </source>
</evidence>
<dbReference type="EMBL" id="AKKU01000021">
    <property type="protein sequence ID" value="EIW88309.1"/>
    <property type="molecule type" value="Genomic_DNA"/>
</dbReference>
<proteinExistence type="inferred from homology"/>
<sequence>MQFKLFGQLFKVNRVWLLITLTAFAILIKLSHWQWQRAAEKSLQLQQIAAIQQQGALSGHQLLAQGAAQLDGAMLVDTAYWLPPYIWLLDNQILNGRVGYDVIIPMQFADNSTLVLVNLGWLAAGDSRQLLPEPQIPAQLELEALVRSEPANTLLLGQNLEGSSSYPMRMQQIDYALLQQQLPLSLYPAVLYQQRASDFMPHYQPVVMPPQKHRGYALQWFGLAVAVLMVALAASWHRENENEQE</sequence>
<dbReference type="STRING" id="1195246.AGRI_11682"/>
<dbReference type="InterPro" id="IPR002994">
    <property type="entry name" value="Surf1/Shy1"/>
</dbReference>
<evidence type="ECO:0000313" key="2">
    <source>
        <dbReference type="EMBL" id="EIW88309.1"/>
    </source>
</evidence>
<dbReference type="PROSITE" id="PS50895">
    <property type="entry name" value="SURF1"/>
    <property type="match status" value="1"/>
</dbReference>
<comment type="similarity">
    <text evidence="1">Belongs to the SURF1 family.</text>
</comment>
<protein>
    <recommendedName>
        <fullName evidence="1">SURF1-like protein</fullName>
    </recommendedName>
</protein>
<gene>
    <name evidence="2" type="ORF">AGRI_11682</name>
</gene>
<dbReference type="AlphaFoldDB" id="I9P0Q3"/>
<feature type="transmembrane region" description="Helical" evidence="1">
    <location>
        <begin position="15"/>
        <end position="33"/>
    </location>
</feature>
<dbReference type="RefSeq" id="WP_008985158.1">
    <property type="nucleotide sequence ID" value="NZ_AKKU01000021.1"/>
</dbReference>
<keyword evidence="1" id="KW-1133">Transmembrane helix</keyword>
<feature type="transmembrane region" description="Helical" evidence="1">
    <location>
        <begin position="217"/>
        <end position="236"/>
    </location>
</feature>
<dbReference type="Pfam" id="PF02104">
    <property type="entry name" value="SURF1"/>
    <property type="match status" value="1"/>
</dbReference>
<dbReference type="CDD" id="cd06662">
    <property type="entry name" value="SURF1"/>
    <property type="match status" value="1"/>
</dbReference>
<dbReference type="Proteomes" id="UP000035062">
    <property type="component" value="Unassembled WGS sequence"/>
</dbReference>
<evidence type="ECO:0000313" key="3">
    <source>
        <dbReference type="Proteomes" id="UP000035062"/>
    </source>
</evidence>